<proteinExistence type="predicted"/>
<dbReference type="AlphaFoldDB" id="A0A0M9WB94"/>
<keyword evidence="2" id="KW-1185">Reference proteome</keyword>
<reference evidence="1 2" key="1">
    <citation type="submission" date="2015-08" db="EMBL/GenBank/DDBJ databases">
        <title>Genome sequencing of Penicillium nordicum.</title>
        <authorList>
            <person name="Nguyen H.D."/>
            <person name="Seifert K.A."/>
        </authorList>
    </citation>
    <scope>NUCLEOTIDE SEQUENCE [LARGE SCALE GENOMIC DNA]</scope>
    <source>
        <strain evidence="1 2">DAOMC 185683</strain>
    </source>
</reference>
<comment type="caution">
    <text evidence="1">The sequence shown here is derived from an EMBL/GenBank/DDBJ whole genome shotgun (WGS) entry which is preliminary data.</text>
</comment>
<evidence type="ECO:0000313" key="2">
    <source>
        <dbReference type="Proteomes" id="UP000037696"/>
    </source>
</evidence>
<evidence type="ECO:0000313" key="1">
    <source>
        <dbReference type="EMBL" id="KOS38332.1"/>
    </source>
</evidence>
<organism evidence="1 2">
    <name type="scientific">Penicillium nordicum</name>
    <dbReference type="NCBI Taxonomy" id="229535"/>
    <lineage>
        <taxon>Eukaryota</taxon>
        <taxon>Fungi</taxon>
        <taxon>Dikarya</taxon>
        <taxon>Ascomycota</taxon>
        <taxon>Pezizomycotina</taxon>
        <taxon>Eurotiomycetes</taxon>
        <taxon>Eurotiomycetidae</taxon>
        <taxon>Eurotiales</taxon>
        <taxon>Aspergillaceae</taxon>
        <taxon>Penicillium</taxon>
    </lineage>
</organism>
<dbReference type="Proteomes" id="UP000037696">
    <property type="component" value="Unassembled WGS sequence"/>
</dbReference>
<accession>A0A0M9WB94</accession>
<gene>
    <name evidence="1" type="ORF">ACN38_g10848</name>
</gene>
<name>A0A0M9WB94_9EURO</name>
<dbReference type="EMBL" id="LHQQ01000258">
    <property type="protein sequence ID" value="KOS38332.1"/>
    <property type="molecule type" value="Genomic_DNA"/>
</dbReference>
<sequence length="70" mass="7790">MRGACDLKGGSRNDKISQAPSFLSSIVHRAFPLEAHNYGSPEQLVSETLMNNSFSVWTYNKGSLHFCSLR</sequence>
<protein>
    <submittedName>
        <fullName evidence="1">Uncharacterized protein</fullName>
    </submittedName>
</protein>